<proteinExistence type="predicted"/>
<dbReference type="RefSeq" id="WP_345864779.1">
    <property type="nucleotide sequence ID" value="NZ_JBDIMF010000004.1"/>
</dbReference>
<keyword evidence="4" id="KW-1185">Reference proteome</keyword>
<evidence type="ECO:0000259" key="2">
    <source>
        <dbReference type="Pfam" id="PF09917"/>
    </source>
</evidence>
<sequence>MKRTMMTIAAATLAMLPAAALAAPPKGVWTNPQKSVRVVFQRCGQAMCGKVVWASPKAQADAAAGGGGPLVGTMLFRDFVEEERGLWSGSVLIPDIGQTVSGTIEQTGPSTLVGEGCVFAGIGCKSQTWTRMR</sequence>
<evidence type="ECO:0000313" key="4">
    <source>
        <dbReference type="Proteomes" id="UP001404104"/>
    </source>
</evidence>
<dbReference type="Proteomes" id="UP001404104">
    <property type="component" value="Unassembled WGS sequence"/>
</dbReference>
<name>A0ABU9XSP4_9SPHN</name>
<dbReference type="PANTHER" id="PTHR36919:SF2">
    <property type="entry name" value="BLL6627 PROTEIN"/>
    <property type="match status" value="1"/>
</dbReference>
<dbReference type="PANTHER" id="PTHR36919">
    <property type="entry name" value="BLR1215 PROTEIN"/>
    <property type="match status" value="1"/>
</dbReference>
<dbReference type="InterPro" id="IPR019223">
    <property type="entry name" value="DUF2147"/>
</dbReference>
<reference evidence="3 4" key="1">
    <citation type="submission" date="2024-05" db="EMBL/GenBank/DDBJ databases">
        <authorList>
            <person name="Liu Q."/>
            <person name="Xin Y.-H."/>
        </authorList>
    </citation>
    <scope>NUCLEOTIDE SEQUENCE [LARGE SCALE GENOMIC DNA]</scope>
    <source>
        <strain evidence="3 4">CGMCC 1.15349</strain>
    </source>
</reference>
<keyword evidence="1" id="KW-0732">Signal</keyword>
<dbReference type="Gene3D" id="2.40.128.520">
    <property type="match status" value="1"/>
</dbReference>
<gene>
    <name evidence="3" type="ORF">ABC969_10480</name>
</gene>
<organism evidence="3 4">
    <name type="scientific">Sphingomonas qilianensis</name>
    <dbReference type="NCBI Taxonomy" id="1736690"/>
    <lineage>
        <taxon>Bacteria</taxon>
        <taxon>Pseudomonadati</taxon>
        <taxon>Pseudomonadota</taxon>
        <taxon>Alphaproteobacteria</taxon>
        <taxon>Sphingomonadales</taxon>
        <taxon>Sphingomonadaceae</taxon>
        <taxon>Sphingomonas</taxon>
    </lineage>
</organism>
<feature type="signal peptide" evidence="1">
    <location>
        <begin position="1"/>
        <end position="22"/>
    </location>
</feature>
<dbReference type="EMBL" id="JBDIMF010000004">
    <property type="protein sequence ID" value="MEN2786845.1"/>
    <property type="molecule type" value="Genomic_DNA"/>
</dbReference>
<accession>A0ABU9XSP4</accession>
<feature type="chain" id="PRO_5046631576" evidence="1">
    <location>
        <begin position="23"/>
        <end position="133"/>
    </location>
</feature>
<comment type="caution">
    <text evidence="3">The sequence shown here is derived from an EMBL/GenBank/DDBJ whole genome shotgun (WGS) entry which is preliminary data.</text>
</comment>
<dbReference type="Pfam" id="PF09917">
    <property type="entry name" value="DUF2147"/>
    <property type="match status" value="1"/>
</dbReference>
<evidence type="ECO:0000256" key="1">
    <source>
        <dbReference type="SAM" id="SignalP"/>
    </source>
</evidence>
<feature type="domain" description="DUF2147" evidence="2">
    <location>
        <begin position="27"/>
        <end position="131"/>
    </location>
</feature>
<evidence type="ECO:0000313" key="3">
    <source>
        <dbReference type="EMBL" id="MEN2786845.1"/>
    </source>
</evidence>
<protein>
    <submittedName>
        <fullName evidence="3">DUF2147 domain-containing protein</fullName>
    </submittedName>
</protein>